<dbReference type="Pfam" id="PF08263">
    <property type="entry name" value="LRRNT_2"/>
    <property type="match status" value="1"/>
</dbReference>
<name>A0AB40BFH0_DIOCR</name>
<feature type="domain" description="Protein kinase" evidence="14">
    <location>
        <begin position="326"/>
        <end position="609"/>
    </location>
</feature>
<feature type="region of interest" description="Disordered" evidence="11">
    <location>
        <begin position="603"/>
        <end position="631"/>
    </location>
</feature>
<dbReference type="Gene3D" id="1.10.510.10">
    <property type="entry name" value="Transferase(Phosphotransferase) domain 1"/>
    <property type="match status" value="1"/>
</dbReference>
<evidence type="ECO:0000256" key="7">
    <source>
        <dbReference type="ARBA" id="ARBA00022741"/>
    </source>
</evidence>
<keyword evidence="9 12" id="KW-1133">Transmembrane helix</keyword>
<feature type="signal peptide" evidence="13">
    <location>
        <begin position="1"/>
        <end position="25"/>
    </location>
</feature>
<evidence type="ECO:0000256" key="3">
    <source>
        <dbReference type="ARBA" id="ARBA00022614"/>
    </source>
</evidence>
<evidence type="ECO:0000256" key="12">
    <source>
        <dbReference type="SAM" id="Phobius"/>
    </source>
</evidence>
<evidence type="ECO:0000313" key="16">
    <source>
        <dbReference type="RefSeq" id="XP_039125991.1"/>
    </source>
</evidence>
<feature type="compositionally biased region" description="Basic and acidic residues" evidence="11">
    <location>
        <begin position="603"/>
        <end position="613"/>
    </location>
</feature>
<organism evidence="15 16">
    <name type="scientific">Dioscorea cayennensis subsp. rotundata</name>
    <name type="common">White Guinea yam</name>
    <name type="synonym">Dioscorea rotundata</name>
    <dbReference type="NCBI Taxonomy" id="55577"/>
    <lineage>
        <taxon>Eukaryota</taxon>
        <taxon>Viridiplantae</taxon>
        <taxon>Streptophyta</taxon>
        <taxon>Embryophyta</taxon>
        <taxon>Tracheophyta</taxon>
        <taxon>Spermatophyta</taxon>
        <taxon>Magnoliopsida</taxon>
        <taxon>Liliopsida</taxon>
        <taxon>Dioscoreales</taxon>
        <taxon>Dioscoreaceae</taxon>
        <taxon>Dioscorea</taxon>
    </lineage>
</organism>
<keyword evidence="16" id="KW-0808">Transferase</keyword>
<dbReference type="InterPro" id="IPR000719">
    <property type="entry name" value="Prot_kinase_dom"/>
</dbReference>
<feature type="transmembrane region" description="Helical" evidence="12">
    <location>
        <begin position="252"/>
        <end position="277"/>
    </location>
</feature>
<dbReference type="Pfam" id="PF00560">
    <property type="entry name" value="LRR_1"/>
    <property type="match status" value="4"/>
</dbReference>
<keyword evidence="5 13" id="KW-0732">Signal</keyword>
<dbReference type="AlphaFoldDB" id="A0AB40BFH0"/>
<feature type="compositionally biased region" description="Polar residues" evidence="11">
    <location>
        <begin position="616"/>
        <end position="631"/>
    </location>
</feature>
<dbReference type="GO" id="GO:0005524">
    <property type="term" value="F:ATP binding"/>
    <property type="evidence" value="ECO:0007669"/>
    <property type="project" value="UniProtKB-KW"/>
</dbReference>
<dbReference type="InterPro" id="IPR013210">
    <property type="entry name" value="LRR_N_plant-typ"/>
</dbReference>
<reference evidence="16" key="1">
    <citation type="submission" date="2025-08" db="UniProtKB">
        <authorList>
            <consortium name="RefSeq"/>
        </authorList>
    </citation>
    <scope>IDENTIFICATION</scope>
</reference>
<evidence type="ECO:0000256" key="6">
    <source>
        <dbReference type="ARBA" id="ARBA00022737"/>
    </source>
</evidence>
<keyword evidence="15" id="KW-1185">Reference proteome</keyword>
<dbReference type="Pfam" id="PF07714">
    <property type="entry name" value="PK_Tyr_Ser-Thr"/>
    <property type="match status" value="1"/>
</dbReference>
<keyword evidence="3" id="KW-0433">Leucine-rich repeat</keyword>
<dbReference type="PANTHER" id="PTHR48010">
    <property type="entry name" value="OS05G0588300 PROTEIN"/>
    <property type="match status" value="1"/>
</dbReference>
<keyword evidence="7" id="KW-0547">Nucleotide-binding</keyword>
<dbReference type="InterPro" id="IPR001245">
    <property type="entry name" value="Ser-Thr/Tyr_kinase_cat_dom"/>
</dbReference>
<dbReference type="InterPro" id="IPR032675">
    <property type="entry name" value="LRR_dom_sf"/>
</dbReference>
<evidence type="ECO:0000313" key="15">
    <source>
        <dbReference type="Proteomes" id="UP001515500"/>
    </source>
</evidence>
<dbReference type="Gene3D" id="3.30.200.20">
    <property type="entry name" value="Phosphorylase Kinase, domain 1"/>
    <property type="match status" value="1"/>
</dbReference>
<keyword evidence="10 12" id="KW-0472">Membrane</keyword>
<sequence>MAATRIAAVAILLIFISASFSRCLANHLADDKLALLDFISRVPPSRNLNWRSDTSVCSDWTGITCDSNRSRVTAVRLPGFGLNGQIPPNTLSRLSALEILSLRSNGLSGPFPADFFNLTALTGLHLQFNSFVGSLPSDIGLLSNLTLLDLSHNLFNGSIPFAISNLAELVSLNLSNNSFSGELPDLEFPSLKSLNLSYNHLNGSIPASLRGFPASSFSGNDLVPVVPVNPVPTPAPFPPPSRKHHHKLSEGVILGIAVGGCVLVFAVLAVVLVLCCGKGGDNVVIGKGSKGERSPEKVVSGRQEERNRMVFFPGCTFEFDLEDLLTASAEILGKGMCGTTYKAILEDATTVVVKRVKDVGVGKRDFEQQMEMIGRIRHENVVELRAYYYSKDEKLIVYDFYNQGNVSSLLHAKRGEDRTPLDWETRLRIALGAARGIARIHMENNGKFIHGNIKSSNVFLNNQQYGCVSDFGLTSLMATTVPPVSRNAGYRAPEVIDTRRTTQASDVYSFGVLLLELLTGKSPIHVAGAGEEMVHLVRWVQSVVREEWTAEVFDLELMRYPNIEEEMVEMLQIGMACVARMPEQRPRMADVVRMLEDVRRADTANRPSLEIKSDVATPSQIPSTGGPSPQN</sequence>
<dbReference type="InterPro" id="IPR050994">
    <property type="entry name" value="At_inactive_RLKs"/>
</dbReference>
<dbReference type="GO" id="GO:0004672">
    <property type="term" value="F:protein kinase activity"/>
    <property type="evidence" value="ECO:0007669"/>
    <property type="project" value="InterPro"/>
</dbReference>
<evidence type="ECO:0000256" key="5">
    <source>
        <dbReference type="ARBA" id="ARBA00022729"/>
    </source>
</evidence>
<dbReference type="Proteomes" id="UP001515500">
    <property type="component" value="Chromosome 5"/>
</dbReference>
<evidence type="ECO:0000256" key="9">
    <source>
        <dbReference type="ARBA" id="ARBA00022989"/>
    </source>
</evidence>
<dbReference type="SUPFAM" id="SSF56112">
    <property type="entry name" value="Protein kinase-like (PK-like)"/>
    <property type="match status" value="1"/>
</dbReference>
<evidence type="ECO:0000256" key="13">
    <source>
        <dbReference type="SAM" id="SignalP"/>
    </source>
</evidence>
<gene>
    <name evidence="16" type="primary">LOC120262022</name>
</gene>
<keyword evidence="2" id="KW-0597">Phosphoprotein</keyword>
<keyword evidence="16" id="KW-0418">Kinase</keyword>
<evidence type="ECO:0000256" key="2">
    <source>
        <dbReference type="ARBA" id="ARBA00022553"/>
    </source>
</evidence>
<evidence type="ECO:0000256" key="8">
    <source>
        <dbReference type="ARBA" id="ARBA00022840"/>
    </source>
</evidence>
<feature type="chain" id="PRO_5044325367" evidence="13">
    <location>
        <begin position="26"/>
        <end position="631"/>
    </location>
</feature>
<dbReference type="RefSeq" id="XP_039125991.1">
    <property type="nucleotide sequence ID" value="XM_039270057.1"/>
</dbReference>
<evidence type="ECO:0000259" key="14">
    <source>
        <dbReference type="PROSITE" id="PS50011"/>
    </source>
</evidence>
<keyword evidence="4 12" id="KW-0812">Transmembrane</keyword>
<evidence type="ECO:0000256" key="10">
    <source>
        <dbReference type="ARBA" id="ARBA00023136"/>
    </source>
</evidence>
<dbReference type="GO" id="GO:0016020">
    <property type="term" value="C:membrane"/>
    <property type="evidence" value="ECO:0007669"/>
    <property type="project" value="UniProtKB-SubCell"/>
</dbReference>
<dbReference type="PROSITE" id="PS50011">
    <property type="entry name" value="PROTEIN_KINASE_DOM"/>
    <property type="match status" value="1"/>
</dbReference>
<dbReference type="SUPFAM" id="SSF52058">
    <property type="entry name" value="L domain-like"/>
    <property type="match status" value="1"/>
</dbReference>
<keyword evidence="6" id="KW-0677">Repeat</keyword>
<proteinExistence type="predicted"/>
<dbReference type="GeneID" id="120262022"/>
<dbReference type="Gene3D" id="3.80.10.10">
    <property type="entry name" value="Ribonuclease Inhibitor"/>
    <property type="match status" value="2"/>
</dbReference>
<dbReference type="FunFam" id="3.80.10.10:FF:000234">
    <property type="entry name" value="Probable inactive receptor kinase RLK902"/>
    <property type="match status" value="1"/>
</dbReference>
<protein>
    <submittedName>
        <fullName evidence="16">Probable inactive receptor kinase At4g23740</fullName>
    </submittedName>
</protein>
<evidence type="ECO:0000256" key="11">
    <source>
        <dbReference type="SAM" id="MobiDB-lite"/>
    </source>
</evidence>
<dbReference type="FunFam" id="1.10.510.10:FF:000095">
    <property type="entry name" value="protein STRUBBELIG-RECEPTOR FAMILY 8"/>
    <property type="match status" value="1"/>
</dbReference>
<dbReference type="FunFam" id="3.30.200.20:FF:000307">
    <property type="entry name" value="pollen receptor-like kinase 1"/>
    <property type="match status" value="1"/>
</dbReference>
<dbReference type="InterPro" id="IPR001611">
    <property type="entry name" value="Leu-rich_rpt"/>
</dbReference>
<dbReference type="PANTHER" id="PTHR48010:SF6">
    <property type="entry name" value="OS01G0223600 PROTEIN"/>
    <property type="match status" value="1"/>
</dbReference>
<evidence type="ECO:0000256" key="4">
    <source>
        <dbReference type="ARBA" id="ARBA00022692"/>
    </source>
</evidence>
<keyword evidence="16" id="KW-0675">Receptor</keyword>
<keyword evidence="8" id="KW-0067">ATP-binding</keyword>
<evidence type="ECO:0000256" key="1">
    <source>
        <dbReference type="ARBA" id="ARBA00004370"/>
    </source>
</evidence>
<accession>A0AB40BFH0</accession>
<comment type="subcellular location">
    <subcellularLocation>
        <location evidence="1">Membrane</location>
    </subcellularLocation>
</comment>
<dbReference type="InterPro" id="IPR011009">
    <property type="entry name" value="Kinase-like_dom_sf"/>
</dbReference>